<evidence type="ECO:0000256" key="1">
    <source>
        <dbReference type="ARBA" id="ARBA00004443"/>
    </source>
</evidence>
<keyword evidence="5" id="KW-0999">Mitochondrion inner membrane</keyword>
<keyword evidence="12" id="KW-1185">Reference proteome</keyword>
<dbReference type="InterPro" id="IPR016488">
    <property type="entry name" value="NADH_Ub_cplx-1_asu_su-6"/>
</dbReference>
<evidence type="ECO:0000256" key="5">
    <source>
        <dbReference type="ARBA" id="ARBA00022792"/>
    </source>
</evidence>
<dbReference type="PANTHER" id="PTHR12964:SF0">
    <property type="entry name" value="NADH DEHYDROGENASE [UBIQUINONE] 1 ALPHA SUBCOMPLEX SUBUNIT 6"/>
    <property type="match status" value="1"/>
</dbReference>
<protein>
    <submittedName>
        <fullName evidence="11">NADH dehydrogenase (Ubiquinone) 1 alpha subcomplex subunit 6</fullName>
    </submittedName>
</protein>
<feature type="region of interest" description="Disordered" evidence="9">
    <location>
        <begin position="102"/>
        <end position="123"/>
    </location>
</feature>
<comment type="caution">
    <text evidence="11">The sequence shown here is derived from an EMBL/GenBank/DDBJ whole genome shotgun (WGS) entry which is preliminary data.</text>
</comment>
<sequence length="123" mass="14082">MPVAVQLALKARATVSPNSVARLYRSVVKELPRALTIYDIDTPLPEARAAIRSKFEYYGQIKDTRVLDMLIEKGYMDLEETLLQHTQRSHLLRSLSLNTEMQGSQRKRLSPESSIDEQFARGY</sequence>
<keyword evidence="3" id="KW-0813">Transport</keyword>
<organism evidence="11 12">
    <name type="scientific">Chaetoceros tenuissimus</name>
    <dbReference type="NCBI Taxonomy" id="426638"/>
    <lineage>
        <taxon>Eukaryota</taxon>
        <taxon>Sar</taxon>
        <taxon>Stramenopiles</taxon>
        <taxon>Ochrophyta</taxon>
        <taxon>Bacillariophyta</taxon>
        <taxon>Coscinodiscophyceae</taxon>
        <taxon>Chaetocerotophycidae</taxon>
        <taxon>Chaetocerotales</taxon>
        <taxon>Chaetocerotaceae</taxon>
        <taxon>Chaetoceros</taxon>
    </lineage>
</organism>
<accession>A0AAD3CSI1</accession>
<comment type="subcellular location">
    <subcellularLocation>
        <location evidence="1">Mitochondrion inner membrane</location>
        <topology evidence="1">Peripheral membrane protein</topology>
        <orientation evidence="1">Matrix side</orientation>
    </subcellularLocation>
</comment>
<evidence type="ECO:0000256" key="8">
    <source>
        <dbReference type="ARBA" id="ARBA00023136"/>
    </source>
</evidence>
<feature type="domain" description="Complex 1 LYR protein" evidence="10">
    <location>
        <begin position="20"/>
        <end position="80"/>
    </location>
</feature>
<keyword evidence="7" id="KW-0496">Mitochondrion</keyword>
<dbReference type="Proteomes" id="UP001054902">
    <property type="component" value="Unassembled WGS sequence"/>
</dbReference>
<dbReference type="CDD" id="cd20266">
    <property type="entry name" value="Complex1_LYR_NDUFA6_LYRM6"/>
    <property type="match status" value="1"/>
</dbReference>
<dbReference type="Pfam" id="PF05347">
    <property type="entry name" value="Complex1_LYR"/>
    <property type="match status" value="1"/>
</dbReference>
<evidence type="ECO:0000256" key="4">
    <source>
        <dbReference type="ARBA" id="ARBA00022660"/>
    </source>
</evidence>
<dbReference type="GO" id="GO:0045271">
    <property type="term" value="C:respiratory chain complex I"/>
    <property type="evidence" value="ECO:0007669"/>
    <property type="project" value="InterPro"/>
</dbReference>
<evidence type="ECO:0000256" key="3">
    <source>
        <dbReference type="ARBA" id="ARBA00022448"/>
    </source>
</evidence>
<keyword evidence="6" id="KW-0249">Electron transport</keyword>
<dbReference type="EMBL" id="BLLK01000038">
    <property type="protein sequence ID" value="GFH50391.1"/>
    <property type="molecule type" value="Genomic_DNA"/>
</dbReference>
<dbReference type="GO" id="GO:0005743">
    <property type="term" value="C:mitochondrial inner membrane"/>
    <property type="evidence" value="ECO:0007669"/>
    <property type="project" value="UniProtKB-SubCell"/>
</dbReference>
<reference evidence="11 12" key="1">
    <citation type="journal article" date="2021" name="Sci. Rep.">
        <title>The genome of the diatom Chaetoceros tenuissimus carries an ancient integrated fragment of an extant virus.</title>
        <authorList>
            <person name="Hongo Y."/>
            <person name="Kimura K."/>
            <person name="Takaki Y."/>
            <person name="Yoshida Y."/>
            <person name="Baba S."/>
            <person name="Kobayashi G."/>
            <person name="Nagasaki K."/>
            <person name="Hano T."/>
            <person name="Tomaru Y."/>
        </authorList>
    </citation>
    <scope>NUCLEOTIDE SEQUENCE [LARGE SCALE GENOMIC DNA]</scope>
    <source>
        <strain evidence="11 12">NIES-3715</strain>
    </source>
</reference>
<evidence type="ECO:0000256" key="6">
    <source>
        <dbReference type="ARBA" id="ARBA00022982"/>
    </source>
</evidence>
<dbReference type="GO" id="GO:0006979">
    <property type="term" value="P:response to oxidative stress"/>
    <property type="evidence" value="ECO:0007669"/>
    <property type="project" value="TreeGrafter"/>
</dbReference>
<dbReference type="AlphaFoldDB" id="A0AAD3CSI1"/>
<dbReference type="InterPro" id="IPR045299">
    <property type="entry name" value="Complex1_LYR_NDUFA6_LYRM6"/>
</dbReference>
<evidence type="ECO:0000256" key="2">
    <source>
        <dbReference type="ARBA" id="ARBA00009508"/>
    </source>
</evidence>
<evidence type="ECO:0000256" key="9">
    <source>
        <dbReference type="SAM" id="MobiDB-lite"/>
    </source>
</evidence>
<evidence type="ECO:0000313" key="11">
    <source>
        <dbReference type="EMBL" id="GFH50391.1"/>
    </source>
</evidence>
<keyword evidence="8" id="KW-0472">Membrane</keyword>
<proteinExistence type="inferred from homology"/>
<evidence type="ECO:0000313" key="12">
    <source>
        <dbReference type="Proteomes" id="UP001054902"/>
    </source>
</evidence>
<keyword evidence="4" id="KW-0679">Respiratory chain</keyword>
<dbReference type="PANTHER" id="PTHR12964">
    <property type="entry name" value="NADH-UBIQUINONE OXIDOREDUCTASE B14 SUBUNIT"/>
    <property type="match status" value="1"/>
</dbReference>
<dbReference type="InterPro" id="IPR008011">
    <property type="entry name" value="Complex1_LYR_dom"/>
</dbReference>
<evidence type="ECO:0000259" key="10">
    <source>
        <dbReference type="Pfam" id="PF05347"/>
    </source>
</evidence>
<evidence type="ECO:0000256" key="7">
    <source>
        <dbReference type="ARBA" id="ARBA00023128"/>
    </source>
</evidence>
<name>A0AAD3CSI1_9STRA</name>
<gene>
    <name evidence="11" type="ORF">CTEN210_06867</name>
</gene>
<comment type="similarity">
    <text evidence="2">Belongs to the complex I LYR family.</text>
</comment>